<accession>A0AAV3A6T9</accession>
<comment type="caution">
    <text evidence="5">The sequence shown here is derived from an EMBL/GenBank/DDBJ whole genome shotgun (WGS) entry which is preliminary data.</text>
</comment>
<evidence type="ECO:0000313" key="6">
    <source>
        <dbReference type="Proteomes" id="UP001181693"/>
    </source>
</evidence>
<dbReference type="GO" id="GO:0008146">
    <property type="term" value="F:sulfotransferase activity"/>
    <property type="evidence" value="ECO:0007669"/>
    <property type="project" value="InterPro"/>
</dbReference>
<dbReference type="Gene3D" id="3.40.50.300">
    <property type="entry name" value="P-loop containing nucleotide triphosphate hydrolases"/>
    <property type="match status" value="1"/>
</dbReference>
<dbReference type="SUPFAM" id="SSF52540">
    <property type="entry name" value="P-loop containing nucleoside triphosphate hydrolases"/>
    <property type="match status" value="1"/>
</dbReference>
<dbReference type="Pfam" id="PF00685">
    <property type="entry name" value="Sulfotransfer_1"/>
    <property type="match status" value="1"/>
</dbReference>
<evidence type="ECO:0000256" key="3">
    <source>
        <dbReference type="RuleBase" id="RU361155"/>
    </source>
</evidence>
<reference evidence="5" key="1">
    <citation type="thesis" date="2020" institute="ProQuest LLC" country="789 East Eisenhower Parkway, Ann Arbor, MI, USA">
        <title>Comparative Genomics and Chromosome Evolution.</title>
        <authorList>
            <person name="Mudd A.B."/>
        </authorList>
    </citation>
    <scope>NUCLEOTIDE SEQUENCE</scope>
    <source>
        <strain evidence="5">1538</strain>
        <tissue evidence="5">Blood</tissue>
    </source>
</reference>
<comment type="similarity">
    <text evidence="1 3">Belongs to the sulfotransferase 1 family.</text>
</comment>
<feature type="domain" description="Sulfotransferase" evidence="4">
    <location>
        <begin position="57"/>
        <end position="290"/>
    </location>
</feature>
<evidence type="ECO:0000313" key="5">
    <source>
        <dbReference type="EMBL" id="DBA26849.1"/>
    </source>
</evidence>
<proteinExistence type="inferred from homology"/>
<sequence>MDQSKQKTDRDMFLDKLQAITKTSAEDLLFNYKGVLYPSTICSEELFEALEIFAARDDDLLIATYPKCGTNWVIQILHEMVSIIKNQETVFDHPMIEFGSLQTLEKHTERLSPRIFSSHLKVQMIPKSFFEKKAKILMVMRNPKDAAVSFFNFYKSMPALPTYESWNVFFKDFINGNVCYGSYFDYVAEWDKHIDEENVMVVTFEDMKTDFPTQLKKISEFMRLPLTNEQLCTVESRTSFTSMKEKSEDTHGKLGDAFFRKGQIGDWKNIFTEEQSKEVDEKFQQHLAGTKLGNLLNYAKYCKL</sequence>
<evidence type="ECO:0000259" key="4">
    <source>
        <dbReference type="Pfam" id="PF00685"/>
    </source>
</evidence>
<dbReference type="PANTHER" id="PTHR11783">
    <property type="entry name" value="SULFOTRANSFERASE SULT"/>
    <property type="match status" value="1"/>
</dbReference>
<keyword evidence="2 3" id="KW-0808">Transferase</keyword>
<dbReference type="InterPro" id="IPR027417">
    <property type="entry name" value="P-loop_NTPase"/>
</dbReference>
<protein>
    <recommendedName>
        <fullName evidence="3">Sulfotransferase</fullName>
        <ecNumber evidence="3">2.8.2.-</ecNumber>
    </recommendedName>
</protein>
<dbReference type="Proteomes" id="UP001181693">
    <property type="component" value="Unassembled WGS sequence"/>
</dbReference>
<dbReference type="AlphaFoldDB" id="A0AAV3A6T9"/>
<name>A0AAV3A6T9_PYXAD</name>
<evidence type="ECO:0000256" key="1">
    <source>
        <dbReference type="ARBA" id="ARBA00005771"/>
    </source>
</evidence>
<gene>
    <name evidence="5" type="ORF">GDO54_011055</name>
</gene>
<dbReference type="EMBL" id="DYDO01000004">
    <property type="protein sequence ID" value="DBA26849.1"/>
    <property type="molecule type" value="Genomic_DNA"/>
</dbReference>
<dbReference type="InterPro" id="IPR000863">
    <property type="entry name" value="Sulfotransferase_dom"/>
</dbReference>
<keyword evidence="6" id="KW-1185">Reference proteome</keyword>
<dbReference type="EC" id="2.8.2.-" evidence="3"/>
<organism evidence="5 6">
    <name type="scientific">Pyxicephalus adspersus</name>
    <name type="common">African bullfrog</name>
    <dbReference type="NCBI Taxonomy" id="30357"/>
    <lineage>
        <taxon>Eukaryota</taxon>
        <taxon>Metazoa</taxon>
        <taxon>Chordata</taxon>
        <taxon>Craniata</taxon>
        <taxon>Vertebrata</taxon>
        <taxon>Euteleostomi</taxon>
        <taxon>Amphibia</taxon>
        <taxon>Batrachia</taxon>
        <taxon>Anura</taxon>
        <taxon>Neobatrachia</taxon>
        <taxon>Ranoidea</taxon>
        <taxon>Pyxicephalidae</taxon>
        <taxon>Pyxicephalinae</taxon>
        <taxon>Pyxicephalus</taxon>
    </lineage>
</organism>
<evidence type="ECO:0000256" key="2">
    <source>
        <dbReference type="ARBA" id="ARBA00022679"/>
    </source>
</evidence>